<organism evidence="1 2">
    <name type="scientific">Deinococcus aerolatus</name>
    <dbReference type="NCBI Taxonomy" id="522487"/>
    <lineage>
        <taxon>Bacteria</taxon>
        <taxon>Thermotogati</taxon>
        <taxon>Deinococcota</taxon>
        <taxon>Deinococci</taxon>
        <taxon>Deinococcales</taxon>
        <taxon>Deinococcaceae</taxon>
        <taxon>Deinococcus</taxon>
    </lineage>
</organism>
<dbReference type="Proteomes" id="UP000639973">
    <property type="component" value="Unassembled WGS sequence"/>
</dbReference>
<proteinExistence type="predicted"/>
<keyword evidence="2" id="KW-1185">Reference proteome</keyword>
<protein>
    <submittedName>
        <fullName evidence="1">Uncharacterized protein</fullName>
    </submittedName>
</protein>
<gene>
    <name evidence="1" type="ORF">GCM10010840_00550</name>
</gene>
<evidence type="ECO:0000313" key="2">
    <source>
        <dbReference type="Proteomes" id="UP000639973"/>
    </source>
</evidence>
<name>A0ABQ2FYV2_9DEIO</name>
<reference evidence="2" key="1">
    <citation type="journal article" date="2019" name="Int. J. Syst. Evol. Microbiol.">
        <title>The Global Catalogue of Microorganisms (GCM) 10K type strain sequencing project: providing services to taxonomists for standard genome sequencing and annotation.</title>
        <authorList>
            <consortium name="The Broad Institute Genomics Platform"/>
            <consortium name="The Broad Institute Genome Sequencing Center for Infectious Disease"/>
            <person name="Wu L."/>
            <person name="Ma J."/>
        </authorList>
    </citation>
    <scope>NUCLEOTIDE SEQUENCE [LARGE SCALE GENOMIC DNA]</scope>
    <source>
        <strain evidence="2">JCM 15442</strain>
    </source>
</reference>
<accession>A0ABQ2FYV2</accession>
<comment type="caution">
    <text evidence="1">The sequence shown here is derived from an EMBL/GenBank/DDBJ whole genome shotgun (WGS) entry which is preliminary data.</text>
</comment>
<sequence>MPRPDDANEFFSLTYGEVTVSGWVTPDVLRRVEAGEVLRFTVYGAMSEDIDLGDLICSFAGGELAPFRLPEET</sequence>
<dbReference type="EMBL" id="BMOL01000001">
    <property type="protein sequence ID" value="GGL66542.1"/>
    <property type="molecule type" value="Genomic_DNA"/>
</dbReference>
<dbReference type="RefSeq" id="WP_188967873.1">
    <property type="nucleotide sequence ID" value="NZ_BMOL01000001.1"/>
</dbReference>
<evidence type="ECO:0000313" key="1">
    <source>
        <dbReference type="EMBL" id="GGL66542.1"/>
    </source>
</evidence>